<dbReference type="HOGENOM" id="CLU_1285086_0_0_1"/>
<evidence type="ECO:0000256" key="1">
    <source>
        <dbReference type="SAM" id="MobiDB-lite"/>
    </source>
</evidence>
<evidence type="ECO:0000313" key="2">
    <source>
        <dbReference type="EnsemblPlants" id="ONIVA06G23360.1"/>
    </source>
</evidence>
<keyword evidence="3" id="KW-1185">Reference proteome</keyword>
<organism evidence="2">
    <name type="scientific">Oryza nivara</name>
    <name type="common">Indian wild rice</name>
    <name type="synonym">Oryza sativa f. spontanea</name>
    <dbReference type="NCBI Taxonomy" id="4536"/>
    <lineage>
        <taxon>Eukaryota</taxon>
        <taxon>Viridiplantae</taxon>
        <taxon>Streptophyta</taxon>
        <taxon>Embryophyta</taxon>
        <taxon>Tracheophyta</taxon>
        <taxon>Spermatophyta</taxon>
        <taxon>Magnoliopsida</taxon>
        <taxon>Liliopsida</taxon>
        <taxon>Poales</taxon>
        <taxon>Poaceae</taxon>
        <taxon>BOP clade</taxon>
        <taxon>Oryzoideae</taxon>
        <taxon>Oryzeae</taxon>
        <taxon>Oryzinae</taxon>
        <taxon>Oryza</taxon>
    </lineage>
</organism>
<dbReference type="Proteomes" id="UP000006591">
    <property type="component" value="Chromosome 6"/>
</dbReference>
<dbReference type="Gramene" id="ONIVA06G23360.1">
    <property type="protein sequence ID" value="ONIVA06G23360.1"/>
    <property type="gene ID" value="ONIVA06G23360"/>
</dbReference>
<reference evidence="2" key="1">
    <citation type="submission" date="2015-04" db="UniProtKB">
        <authorList>
            <consortium name="EnsemblPlants"/>
        </authorList>
    </citation>
    <scope>IDENTIFICATION</scope>
    <source>
        <strain evidence="2">SL10</strain>
    </source>
</reference>
<name>A0A0E0HSY9_ORYNI</name>
<evidence type="ECO:0000313" key="3">
    <source>
        <dbReference type="Proteomes" id="UP000006591"/>
    </source>
</evidence>
<feature type="region of interest" description="Disordered" evidence="1">
    <location>
        <begin position="102"/>
        <end position="141"/>
    </location>
</feature>
<proteinExistence type="predicted"/>
<protein>
    <submittedName>
        <fullName evidence="2">Uncharacterized protein</fullName>
    </submittedName>
</protein>
<reference evidence="2" key="2">
    <citation type="submission" date="2018-04" db="EMBL/GenBank/DDBJ databases">
        <title>OnivRS2 (Oryza nivara Reference Sequence Version 2).</title>
        <authorList>
            <person name="Zhang J."/>
            <person name="Kudrna D."/>
            <person name="Lee S."/>
            <person name="Talag J."/>
            <person name="Rajasekar S."/>
            <person name="Welchert J."/>
            <person name="Hsing Y.-I."/>
            <person name="Wing R.A."/>
        </authorList>
    </citation>
    <scope>NUCLEOTIDE SEQUENCE [LARGE SCALE GENOMIC DNA]</scope>
    <source>
        <strain evidence="2">SL10</strain>
    </source>
</reference>
<dbReference type="EnsemblPlants" id="ONIVA06G23360.1">
    <property type="protein sequence ID" value="ONIVA06G23360.1"/>
    <property type="gene ID" value="ONIVA06G23360"/>
</dbReference>
<accession>A0A0E0HSY9</accession>
<sequence length="215" mass="21855">MASPSQEVEGSVVAVVPAPAMPKWMPKGGLADIGRPPLKRNSQELNYTAWVQSMTVYLAGDLDSLLGDRGQTTARIVSSILNPGAAGGGGGAAAGSGSPTAVGGFMGGGSPSPPTAAGGRVELKKKEAKRSPSRTHPLPPGSSSCCHRILAAPVRPSRIHCCHASPAIVLLPSPLPCSTCHQHQICVDPSRGWPLPPDLAGGRAAPTTSELLSLL</sequence>
<dbReference type="AlphaFoldDB" id="A0A0E0HSY9"/>